<dbReference type="Gene3D" id="1.10.10.10">
    <property type="entry name" value="Winged helix-like DNA-binding domain superfamily/Winged helix DNA-binding domain"/>
    <property type="match status" value="1"/>
</dbReference>
<keyword evidence="2 7" id="KW-0238">DNA-binding</keyword>
<dbReference type="GO" id="GO:0006355">
    <property type="term" value="P:regulation of DNA-templated transcription"/>
    <property type="evidence" value="ECO:0007669"/>
    <property type="project" value="InterPro"/>
</dbReference>
<dbReference type="PRINTS" id="PR00038">
    <property type="entry name" value="HTHLUXR"/>
</dbReference>
<dbReference type="AlphaFoldDB" id="A0A6J4SZT8"/>
<dbReference type="GO" id="GO:0000160">
    <property type="term" value="P:phosphorelay signal transduction system"/>
    <property type="evidence" value="ECO:0007669"/>
    <property type="project" value="InterPro"/>
</dbReference>
<proteinExistence type="predicted"/>
<dbReference type="Pfam" id="PF00072">
    <property type="entry name" value="Response_reg"/>
    <property type="match status" value="1"/>
</dbReference>
<sequence>MTLQDAAPERFRVLVVDDHDVVHWGFRLMLGELPWVERCLSARTSAEAFALARRHEPHIALVDLFVGDESGPDICERLHLERAGLRVLLISGAGRISAPTARACGAHGFVPKDWPAADIARAVRMVGLGMTVFEEGDVVAPAGPGLSDREMEVLQLIATGATNREIAAELNLSPHTVKEHTSAVYRKLEVRNRAEAVQRAQRLGLLS</sequence>
<evidence type="ECO:0000259" key="6">
    <source>
        <dbReference type="PROSITE" id="PS50110"/>
    </source>
</evidence>
<dbReference type="InterPro" id="IPR016032">
    <property type="entry name" value="Sig_transdc_resp-reg_C-effctor"/>
</dbReference>
<dbReference type="InterPro" id="IPR039420">
    <property type="entry name" value="WalR-like"/>
</dbReference>
<dbReference type="InterPro" id="IPR036388">
    <property type="entry name" value="WH-like_DNA-bd_sf"/>
</dbReference>
<dbReference type="PROSITE" id="PS50043">
    <property type="entry name" value="HTH_LUXR_2"/>
    <property type="match status" value="1"/>
</dbReference>
<protein>
    <submittedName>
        <fullName evidence="7">DNA-binding response regulator</fullName>
    </submittedName>
</protein>
<dbReference type="Gene3D" id="3.40.50.2300">
    <property type="match status" value="1"/>
</dbReference>
<evidence type="ECO:0000313" key="7">
    <source>
        <dbReference type="EMBL" id="CAA9509725.1"/>
    </source>
</evidence>
<dbReference type="EMBL" id="CADCVR010000079">
    <property type="protein sequence ID" value="CAA9509725.1"/>
    <property type="molecule type" value="Genomic_DNA"/>
</dbReference>
<dbReference type="InterPro" id="IPR011006">
    <property type="entry name" value="CheY-like_superfamily"/>
</dbReference>
<keyword evidence="4" id="KW-0597">Phosphoprotein</keyword>
<dbReference type="PROSITE" id="PS50110">
    <property type="entry name" value="RESPONSE_REGULATORY"/>
    <property type="match status" value="1"/>
</dbReference>
<gene>
    <name evidence="7" type="ORF">AVDCRST_MAG53-2865</name>
</gene>
<dbReference type="CDD" id="cd06170">
    <property type="entry name" value="LuxR_C_like"/>
    <property type="match status" value="1"/>
</dbReference>
<dbReference type="SUPFAM" id="SSF46894">
    <property type="entry name" value="C-terminal effector domain of the bipartite response regulators"/>
    <property type="match status" value="1"/>
</dbReference>
<evidence type="ECO:0000259" key="5">
    <source>
        <dbReference type="PROSITE" id="PS50043"/>
    </source>
</evidence>
<evidence type="ECO:0000256" key="1">
    <source>
        <dbReference type="ARBA" id="ARBA00023015"/>
    </source>
</evidence>
<feature type="domain" description="Response regulatory" evidence="6">
    <location>
        <begin position="12"/>
        <end position="127"/>
    </location>
</feature>
<dbReference type="PANTHER" id="PTHR43214:SF41">
    <property type="entry name" value="NITRATE_NITRITE RESPONSE REGULATOR PROTEIN NARP"/>
    <property type="match status" value="1"/>
</dbReference>
<dbReference type="PANTHER" id="PTHR43214">
    <property type="entry name" value="TWO-COMPONENT RESPONSE REGULATOR"/>
    <property type="match status" value="1"/>
</dbReference>
<feature type="modified residue" description="4-aspartylphosphate" evidence="4">
    <location>
        <position position="63"/>
    </location>
</feature>
<reference evidence="7" key="1">
    <citation type="submission" date="2020-02" db="EMBL/GenBank/DDBJ databases">
        <authorList>
            <person name="Meier V. D."/>
        </authorList>
    </citation>
    <scope>NUCLEOTIDE SEQUENCE</scope>
    <source>
        <strain evidence="7">AVDCRST_MAG53</strain>
    </source>
</reference>
<organism evidence="7">
    <name type="scientific">uncultured Solirubrobacteraceae bacterium</name>
    <dbReference type="NCBI Taxonomy" id="1162706"/>
    <lineage>
        <taxon>Bacteria</taxon>
        <taxon>Bacillati</taxon>
        <taxon>Actinomycetota</taxon>
        <taxon>Thermoleophilia</taxon>
        <taxon>Solirubrobacterales</taxon>
        <taxon>Solirubrobacteraceae</taxon>
        <taxon>environmental samples</taxon>
    </lineage>
</organism>
<dbReference type="GO" id="GO:0003677">
    <property type="term" value="F:DNA binding"/>
    <property type="evidence" value="ECO:0007669"/>
    <property type="project" value="UniProtKB-KW"/>
</dbReference>
<dbReference type="SUPFAM" id="SSF52172">
    <property type="entry name" value="CheY-like"/>
    <property type="match status" value="1"/>
</dbReference>
<accession>A0A6J4SZT8</accession>
<feature type="domain" description="HTH luxR-type" evidence="5">
    <location>
        <begin position="139"/>
        <end position="204"/>
    </location>
</feature>
<keyword evidence="3" id="KW-0804">Transcription</keyword>
<name>A0A6J4SZT8_9ACTN</name>
<evidence type="ECO:0000256" key="3">
    <source>
        <dbReference type="ARBA" id="ARBA00023163"/>
    </source>
</evidence>
<dbReference type="InterPro" id="IPR000792">
    <property type="entry name" value="Tscrpt_reg_LuxR_C"/>
</dbReference>
<dbReference type="InterPro" id="IPR001789">
    <property type="entry name" value="Sig_transdc_resp-reg_receiver"/>
</dbReference>
<dbReference type="PROSITE" id="PS00622">
    <property type="entry name" value="HTH_LUXR_1"/>
    <property type="match status" value="1"/>
</dbReference>
<evidence type="ECO:0000256" key="2">
    <source>
        <dbReference type="ARBA" id="ARBA00023125"/>
    </source>
</evidence>
<evidence type="ECO:0000256" key="4">
    <source>
        <dbReference type="PROSITE-ProRule" id="PRU00169"/>
    </source>
</evidence>
<dbReference type="SMART" id="SM00448">
    <property type="entry name" value="REC"/>
    <property type="match status" value="1"/>
</dbReference>
<dbReference type="Pfam" id="PF00196">
    <property type="entry name" value="GerE"/>
    <property type="match status" value="1"/>
</dbReference>
<dbReference type="SMART" id="SM00421">
    <property type="entry name" value="HTH_LUXR"/>
    <property type="match status" value="1"/>
</dbReference>
<keyword evidence="1" id="KW-0805">Transcription regulation</keyword>